<feature type="transmembrane region" description="Helical" evidence="6">
    <location>
        <begin position="344"/>
        <end position="366"/>
    </location>
</feature>
<organism evidence="9 10">
    <name type="scientific">Sphingobium algorifonticola</name>
    <dbReference type="NCBI Taxonomy" id="2008318"/>
    <lineage>
        <taxon>Bacteria</taxon>
        <taxon>Pseudomonadati</taxon>
        <taxon>Pseudomonadota</taxon>
        <taxon>Alphaproteobacteria</taxon>
        <taxon>Sphingomonadales</taxon>
        <taxon>Sphingomonadaceae</taxon>
        <taxon>Sphingobium</taxon>
    </lineage>
</organism>
<dbReference type="OrthoDB" id="9775544at2"/>
<dbReference type="EMBL" id="RZUL01000002">
    <property type="protein sequence ID" value="RVT42020.1"/>
    <property type="molecule type" value="Genomic_DNA"/>
</dbReference>
<keyword evidence="5 6" id="KW-0472">Membrane</keyword>
<feature type="transmembrane region" description="Helical" evidence="6">
    <location>
        <begin position="753"/>
        <end position="784"/>
    </location>
</feature>
<evidence type="ECO:0000313" key="9">
    <source>
        <dbReference type="EMBL" id="RVT42020.1"/>
    </source>
</evidence>
<proteinExistence type="predicted"/>
<evidence type="ECO:0000259" key="8">
    <source>
        <dbReference type="Pfam" id="PF12704"/>
    </source>
</evidence>
<dbReference type="Pfam" id="PF02687">
    <property type="entry name" value="FtsX"/>
    <property type="match status" value="2"/>
</dbReference>
<evidence type="ECO:0000256" key="5">
    <source>
        <dbReference type="ARBA" id="ARBA00023136"/>
    </source>
</evidence>
<feature type="transmembrane region" description="Helical" evidence="6">
    <location>
        <begin position="796"/>
        <end position="823"/>
    </location>
</feature>
<evidence type="ECO:0000256" key="1">
    <source>
        <dbReference type="ARBA" id="ARBA00004651"/>
    </source>
</evidence>
<evidence type="ECO:0000256" key="3">
    <source>
        <dbReference type="ARBA" id="ARBA00022692"/>
    </source>
</evidence>
<dbReference type="InterPro" id="IPR038766">
    <property type="entry name" value="Membrane_comp_ABC_pdt"/>
</dbReference>
<dbReference type="AlphaFoldDB" id="A0A437J9F5"/>
<comment type="caution">
    <text evidence="9">The sequence shown here is derived from an EMBL/GenBank/DDBJ whole genome shotgun (WGS) entry which is preliminary data.</text>
</comment>
<feature type="transmembrane region" description="Helical" evidence="6">
    <location>
        <begin position="387"/>
        <end position="408"/>
    </location>
</feature>
<dbReference type="Pfam" id="PF12704">
    <property type="entry name" value="MacB_PCD"/>
    <property type="match status" value="1"/>
</dbReference>
<protein>
    <submittedName>
        <fullName evidence="9">FtsX-like permease family protein</fullName>
    </submittedName>
</protein>
<keyword evidence="4 6" id="KW-1133">Transmembrane helix</keyword>
<feature type="domain" description="ABC3 transporter permease C-terminal" evidence="7">
    <location>
        <begin position="712"/>
        <end position="821"/>
    </location>
</feature>
<dbReference type="PANTHER" id="PTHR30287:SF1">
    <property type="entry name" value="INNER MEMBRANE PROTEIN"/>
    <property type="match status" value="1"/>
</dbReference>
<dbReference type="InterPro" id="IPR003838">
    <property type="entry name" value="ABC3_permease_C"/>
</dbReference>
<dbReference type="GO" id="GO:0005886">
    <property type="term" value="C:plasma membrane"/>
    <property type="evidence" value="ECO:0007669"/>
    <property type="project" value="UniProtKB-SubCell"/>
</dbReference>
<feature type="transmembrane region" description="Helical" evidence="6">
    <location>
        <begin position="21"/>
        <end position="43"/>
    </location>
</feature>
<keyword evidence="3 6" id="KW-0812">Transmembrane</keyword>
<keyword evidence="2" id="KW-1003">Cell membrane</keyword>
<dbReference type="PANTHER" id="PTHR30287">
    <property type="entry name" value="MEMBRANE COMPONENT OF PREDICTED ABC SUPERFAMILY METABOLITE UPTAKE TRANSPORTER"/>
    <property type="match status" value="1"/>
</dbReference>
<feature type="domain" description="MacB-like periplasmic core" evidence="8">
    <location>
        <begin position="23"/>
        <end position="222"/>
    </location>
</feature>
<feature type="transmembrane region" description="Helical" evidence="6">
    <location>
        <begin position="469"/>
        <end position="486"/>
    </location>
</feature>
<feature type="transmembrane region" description="Helical" evidence="6">
    <location>
        <begin position="414"/>
        <end position="441"/>
    </location>
</feature>
<feature type="domain" description="ABC3 transporter permease C-terminal" evidence="7">
    <location>
        <begin position="255"/>
        <end position="370"/>
    </location>
</feature>
<evidence type="ECO:0000313" key="10">
    <source>
        <dbReference type="Proteomes" id="UP000282977"/>
    </source>
</evidence>
<evidence type="ECO:0000259" key="7">
    <source>
        <dbReference type="Pfam" id="PF02687"/>
    </source>
</evidence>
<evidence type="ECO:0000256" key="6">
    <source>
        <dbReference type="SAM" id="Phobius"/>
    </source>
</evidence>
<accession>A0A437J9F5</accession>
<dbReference type="RefSeq" id="WP_127690204.1">
    <property type="nucleotide sequence ID" value="NZ_RZUL01000002.1"/>
</dbReference>
<evidence type="ECO:0000256" key="2">
    <source>
        <dbReference type="ARBA" id="ARBA00022475"/>
    </source>
</evidence>
<feature type="transmembrane region" description="Helical" evidence="6">
    <location>
        <begin position="296"/>
        <end position="324"/>
    </location>
</feature>
<sequence>MMLALRFALRDLRGGLQGLRLLIVCLFLGVAALAGIGSLTASINAALSEQGQVILGGDIGFDLNQRSATPEERAAMAREGALSQTTRMRAMVARTDGSDAVLSELKAIDAAWPLYGAFTLDGAGSRPKRGEVALADTLADRLGVKAGGQVRIGDVLFRVSGIIAQEPDRVGAGFTFGPSAIIAADSLPATGLLQPGSIYETRYRIRMPAAADPQAAIDRINAAAPQAGWEARDRANGSPGTRRFIDRMGQFLSLVGLAALVVAGIGVGNGVASYLDGKRPGIATMKALGASTRTIFLTYLLQILIVSCAGFLLGLAVGAALPWIVTLLAGDLLPVPPSLGLYPVPLLTSAAYGLLTALLFAIVPLVRARNVAAAALFRGGLGDQGRTGRWVWLAVVVIAALIVALAIGTAREPMLAAIFLGAAFALFVMLALLGSLVQWIAARLPRPRHPLGRLALANLHRPGAQTGRLMVALGLGLSLFATLAVVETNLSGQMASSIPAKAPSFFALDIPSDGVDQFRTIVTRQAPGADIVTTPSLRGPVVAVRDQRVSDMKDIPEDAWILRGDRGLTYAEDLPRGNSIVDGAWWPKDYSGEPLVSVDIRAAKALNLKIGDMLTVSVLGVEIPARIASFREIDWDSMGLNFGMIFSPNALEGAPHSYLATIALPGGAGAAAEKAINRDVIRAFPSASLIRVKEVIASLGDLLTQLSAAVRVAASVAIAAGIAVLVGAIAAARRSRTYDAVLLKLLGATRRQVLIVQALEYAALALLVSGIALAVASGAGWYLATQTLGLQWAPDWGVVLATLAGGAALTLALGLVGSLPALAARPAQALRTL</sequence>
<feature type="transmembrane region" description="Helical" evidence="6">
    <location>
        <begin position="251"/>
        <end position="275"/>
    </location>
</feature>
<name>A0A437J9F5_9SPHN</name>
<keyword evidence="10" id="KW-1185">Reference proteome</keyword>
<dbReference type="InterPro" id="IPR025857">
    <property type="entry name" value="MacB_PCD"/>
</dbReference>
<comment type="subcellular location">
    <subcellularLocation>
        <location evidence="1">Cell membrane</location>
        <topology evidence="1">Multi-pass membrane protein</topology>
    </subcellularLocation>
</comment>
<evidence type="ECO:0000256" key="4">
    <source>
        <dbReference type="ARBA" id="ARBA00022989"/>
    </source>
</evidence>
<gene>
    <name evidence="9" type="ORF">ENE74_07200</name>
</gene>
<dbReference type="Proteomes" id="UP000282977">
    <property type="component" value="Unassembled WGS sequence"/>
</dbReference>
<reference evidence="9 10" key="1">
    <citation type="submission" date="2019-01" db="EMBL/GenBank/DDBJ databases">
        <authorList>
            <person name="Chen W.-M."/>
        </authorList>
    </citation>
    <scope>NUCLEOTIDE SEQUENCE [LARGE SCALE GENOMIC DNA]</scope>
    <source>
        <strain evidence="9 10">TLA-22</strain>
    </source>
</reference>
<feature type="transmembrane region" description="Helical" evidence="6">
    <location>
        <begin position="712"/>
        <end position="732"/>
    </location>
</feature>